<sequence length="100" mass="11097">MNKAGVNIDKLNYVDKTIKQLSSDLGDDSYITKKAHLEMLMGPQPSKEITIHAPKACKNKGSGLKRFACAEKDVEKACAEQDVEKARAEQDVEIEETDED</sequence>
<comment type="caution">
    <text evidence="1">The sequence shown here is derived from an EMBL/GenBank/DDBJ whole genome shotgun (WGS) entry which is preliminary data.</text>
</comment>
<gene>
    <name evidence="1" type="ORF">POM88_017291</name>
</gene>
<reference evidence="1" key="1">
    <citation type="submission" date="2023-02" db="EMBL/GenBank/DDBJ databases">
        <title>Genome of toxic invasive species Heracleum sosnowskyi carries increased number of genes despite the absence of recent whole-genome duplications.</title>
        <authorList>
            <person name="Schelkunov M."/>
            <person name="Shtratnikova V."/>
            <person name="Makarenko M."/>
            <person name="Klepikova A."/>
            <person name="Omelchenko D."/>
            <person name="Novikova G."/>
            <person name="Obukhova E."/>
            <person name="Bogdanov V."/>
            <person name="Penin A."/>
            <person name="Logacheva M."/>
        </authorList>
    </citation>
    <scope>NUCLEOTIDE SEQUENCE</scope>
    <source>
        <strain evidence="1">Hsosn_3</strain>
        <tissue evidence="1">Leaf</tissue>
    </source>
</reference>
<name>A0AAD8IQI8_9APIA</name>
<evidence type="ECO:0000313" key="2">
    <source>
        <dbReference type="Proteomes" id="UP001237642"/>
    </source>
</evidence>
<dbReference type="AlphaFoldDB" id="A0AAD8IQI8"/>
<reference evidence="1" key="2">
    <citation type="submission" date="2023-05" db="EMBL/GenBank/DDBJ databases">
        <authorList>
            <person name="Schelkunov M.I."/>
        </authorList>
    </citation>
    <scope>NUCLEOTIDE SEQUENCE</scope>
    <source>
        <strain evidence="1">Hsosn_3</strain>
        <tissue evidence="1">Leaf</tissue>
    </source>
</reference>
<accession>A0AAD8IQI8</accession>
<proteinExistence type="predicted"/>
<evidence type="ECO:0000313" key="1">
    <source>
        <dbReference type="EMBL" id="KAK1389113.1"/>
    </source>
</evidence>
<dbReference type="Proteomes" id="UP001237642">
    <property type="component" value="Unassembled WGS sequence"/>
</dbReference>
<dbReference type="EMBL" id="JAUIZM010000004">
    <property type="protein sequence ID" value="KAK1389113.1"/>
    <property type="molecule type" value="Genomic_DNA"/>
</dbReference>
<protein>
    <submittedName>
        <fullName evidence="1">Uncharacterized protein</fullName>
    </submittedName>
</protein>
<keyword evidence="2" id="KW-1185">Reference proteome</keyword>
<organism evidence="1 2">
    <name type="scientific">Heracleum sosnowskyi</name>
    <dbReference type="NCBI Taxonomy" id="360622"/>
    <lineage>
        <taxon>Eukaryota</taxon>
        <taxon>Viridiplantae</taxon>
        <taxon>Streptophyta</taxon>
        <taxon>Embryophyta</taxon>
        <taxon>Tracheophyta</taxon>
        <taxon>Spermatophyta</taxon>
        <taxon>Magnoliopsida</taxon>
        <taxon>eudicotyledons</taxon>
        <taxon>Gunneridae</taxon>
        <taxon>Pentapetalae</taxon>
        <taxon>asterids</taxon>
        <taxon>campanulids</taxon>
        <taxon>Apiales</taxon>
        <taxon>Apiaceae</taxon>
        <taxon>Apioideae</taxon>
        <taxon>apioid superclade</taxon>
        <taxon>Tordylieae</taxon>
        <taxon>Tordyliinae</taxon>
        <taxon>Heracleum</taxon>
    </lineage>
</organism>